<dbReference type="OrthoDB" id="3454835at2759"/>
<evidence type="ECO:0000313" key="3">
    <source>
        <dbReference type="EMBL" id="KAF1921815.1"/>
    </source>
</evidence>
<feature type="domain" description="EthD" evidence="2">
    <location>
        <begin position="18"/>
        <end position="116"/>
    </location>
</feature>
<dbReference type="Proteomes" id="UP000800096">
    <property type="component" value="Unassembled WGS sequence"/>
</dbReference>
<proteinExistence type="inferred from homology"/>
<comment type="similarity">
    <text evidence="1">Belongs to the tpcK family.</text>
</comment>
<dbReference type="InterPro" id="IPR011008">
    <property type="entry name" value="Dimeric_a/b-barrel"/>
</dbReference>
<evidence type="ECO:0000259" key="2">
    <source>
        <dbReference type="Pfam" id="PF07110"/>
    </source>
</evidence>
<dbReference type="Gene3D" id="3.30.70.100">
    <property type="match status" value="1"/>
</dbReference>
<sequence>MASQSQQLLAITIFGYKKDEMSKEEYHEYISKTHAGHLKALLAKNDIVSYTMQHNTTEASGLIDHIYEGKLPASSVSDADAIITIVFKELADYLRVRQDPHFIKVVNPDHHNFADPKKTRMSVGTFEVHVKDGKVVS</sequence>
<dbReference type="Pfam" id="PF07110">
    <property type="entry name" value="EthD"/>
    <property type="match status" value="1"/>
</dbReference>
<organism evidence="3 4">
    <name type="scientific">Ampelomyces quisqualis</name>
    <name type="common">Powdery mildew agent</name>
    <dbReference type="NCBI Taxonomy" id="50730"/>
    <lineage>
        <taxon>Eukaryota</taxon>
        <taxon>Fungi</taxon>
        <taxon>Dikarya</taxon>
        <taxon>Ascomycota</taxon>
        <taxon>Pezizomycotina</taxon>
        <taxon>Dothideomycetes</taxon>
        <taxon>Pleosporomycetidae</taxon>
        <taxon>Pleosporales</taxon>
        <taxon>Pleosporineae</taxon>
        <taxon>Phaeosphaeriaceae</taxon>
        <taxon>Ampelomyces</taxon>
    </lineage>
</organism>
<keyword evidence="4" id="KW-1185">Reference proteome</keyword>
<evidence type="ECO:0000313" key="4">
    <source>
        <dbReference type="Proteomes" id="UP000800096"/>
    </source>
</evidence>
<dbReference type="GO" id="GO:0016491">
    <property type="term" value="F:oxidoreductase activity"/>
    <property type="evidence" value="ECO:0007669"/>
    <property type="project" value="InterPro"/>
</dbReference>
<dbReference type="SUPFAM" id="SSF54909">
    <property type="entry name" value="Dimeric alpha+beta barrel"/>
    <property type="match status" value="1"/>
</dbReference>
<dbReference type="AlphaFoldDB" id="A0A6A5R174"/>
<evidence type="ECO:0000256" key="1">
    <source>
        <dbReference type="ARBA" id="ARBA00005986"/>
    </source>
</evidence>
<dbReference type="EMBL" id="ML979132">
    <property type="protein sequence ID" value="KAF1921815.1"/>
    <property type="molecule type" value="Genomic_DNA"/>
</dbReference>
<name>A0A6A5R174_AMPQU</name>
<reference evidence="3" key="1">
    <citation type="journal article" date="2020" name="Stud. Mycol.">
        <title>101 Dothideomycetes genomes: a test case for predicting lifestyles and emergence of pathogens.</title>
        <authorList>
            <person name="Haridas S."/>
            <person name="Albert R."/>
            <person name="Binder M."/>
            <person name="Bloem J."/>
            <person name="Labutti K."/>
            <person name="Salamov A."/>
            <person name="Andreopoulos B."/>
            <person name="Baker S."/>
            <person name="Barry K."/>
            <person name="Bills G."/>
            <person name="Bluhm B."/>
            <person name="Cannon C."/>
            <person name="Castanera R."/>
            <person name="Culley D."/>
            <person name="Daum C."/>
            <person name="Ezra D."/>
            <person name="Gonzalez J."/>
            <person name="Henrissat B."/>
            <person name="Kuo A."/>
            <person name="Liang C."/>
            <person name="Lipzen A."/>
            <person name="Lutzoni F."/>
            <person name="Magnuson J."/>
            <person name="Mondo S."/>
            <person name="Nolan M."/>
            <person name="Ohm R."/>
            <person name="Pangilinan J."/>
            <person name="Park H.-J."/>
            <person name="Ramirez L."/>
            <person name="Alfaro M."/>
            <person name="Sun H."/>
            <person name="Tritt A."/>
            <person name="Yoshinaga Y."/>
            <person name="Zwiers L.-H."/>
            <person name="Turgeon B."/>
            <person name="Goodwin S."/>
            <person name="Spatafora J."/>
            <person name="Crous P."/>
            <person name="Grigoriev I."/>
        </authorList>
    </citation>
    <scope>NUCLEOTIDE SEQUENCE</scope>
    <source>
        <strain evidence="3">HMLAC05119</strain>
    </source>
</reference>
<dbReference type="InterPro" id="IPR009799">
    <property type="entry name" value="EthD_dom"/>
</dbReference>
<gene>
    <name evidence="3" type="ORF">BDU57DRAFT_510810</name>
</gene>
<protein>
    <recommendedName>
        <fullName evidence="2">EthD domain-containing protein</fullName>
    </recommendedName>
</protein>
<accession>A0A6A5R174</accession>